<evidence type="ECO:0000313" key="3">
    <source>
        <dbReference type="Proteomes" id="UP000324222"/>
    </source>
</evidence>
<organism evidence="2 3">
    <name type="scientific">Portunus trituberculatus</name>
    <name type="common">Swimming crab</name>
    <name type="synonym">Neptunus trituberculatus</name>
    <dbReference type="NCBI Taxonomy" id="210409"/>
    <lineage>
        <taxon>Eukaryota</taxon>
        <taxon>Metazoa</taxon>
        <taxon>Ecdysozoa</taxon>
        <taxon>Arthropoda</taxon>
        <taxon>Crustacea</taxon>
        <taxon>Multicrustacea</taxon>
        <taxon>Malacostraca</taxon>
        <taxon>Eumalacostraca</taxon>
        <taxon>Eucarida</taxon>
        <taxon>Decapoda</taxon>
        <taxon>Pleocyemata</taxon>
        <taxon>Brachyura</taxon>
        <taxon>Eubrachyura</taxon>
        <taxon>Portunoidea</taxon>
        <taxon>Portunidae</taxon>
        <taxon>Portuninae</taxon>
        <taxon>Portunus</taxon>
    </lineage>
</organism>
<evidence type="ECO:0000313" key="2">
    <source>
        <dbReference type="EMBL" id="MPC76099.1"/>
    </source>
</evidence>
<sequence>MDNKEKEKRNGSHRKSSFDHYIGTHSIEEENGEEDENAEEEEEEEEEEVLHISEELHLPQDYGYTNGNAYRHTLTCKREKESISEL</sequence>
<feature type="region of interest" description="Disordered" evidence="1">
    <location>
        <begin position="1"/>
        <end position="48"/>
    </location>
</feature>
<feature type="compositionally biased region" description="Basic and acidic residues" evidence="1">
    <location>
        <begin position="1"/>
        <end position="10"/>
    </location>
</feature>
<keyword evidence="3" id="KW-1185">Reference proteome</keyword>
<protein>
    <submittedName>
        <fullName evidence="2">Uncharacterized protein</fullName>
    </submittedName>
</protein>
<evidence type="ECO:0000256" key="1">
    <source>
        <dbReference type="SAM" id="MobiDB-lite"/>
    </source>
</evidence>
<accession>A0A5B7I2G8</accession>
<dbReference type="AlphaFoldDB" id="A0A5B7I2G8"/>
<gene>
    <name evidence="2" type="ORF">E2C01_070504</name>
</gene>
<proteinExistence type="predicted"/>
<name>A0A5B7I2G8_PORTR</name>
<comment type="caution">
    <text evidence="2">The sequence shown here is derived from an EMBL/GenBank/DDBJ whole genome shotgun (WGS) entry which is preliminary data.</text>
</comment>
<feature type="compositionally biased region" description="Acidic residues" evidence="1">
    <location>
        <begin position="29"/>
        <end position="48"/>
    </location>
</feature>
<reference evidence="2 3" key="1">
    <citation type="submission" date="2019-05" db="EMBL/GenBank/DDBJ databases">
        <title>Another draft genome of Portunus trituberculatus and its Hox gene families provides insights of decapod evolution.</title>
        <authorList>
            <person name="Jeong J.-H."/>
            <person name="Song I."/>
            <person name="Kim S."/>
            <person name="Choi T."/>
            <person name="Kim D."/>
            <person name="Ryu S."/>
            <person name="Kim W."/>
        </authorList>
    </citation>
    <scope>NUCLEOTIDE SEQUENCE [LARGE SCALE GENOMIC DNA]</scope>
    <source>
        <tissue evidence="2">Muscle</tissue>
    </source>
</reference>
<dbReference type="Proteomes" id="UP000324222">
    <property type="component" value="Unassembled WGS sequence"/>
</dbReference>
<dbReference type="EMBL" id="VSRR010042589">
    <property type="protein sequence ID" value="MPC76099.1"/>
    <property type="molecule type" value="Genomic_DNA"/>
</dbReference>